<dbReference type="GO" id="GO:0000162">
    <property type="term" value="P:L-tryptophan biosynthetic process"/>
    <property type="evidence" value="ECO:0007669"/>
    <property type="project" value="UniProtKB-UniRule"/>
</dbReference>
<keyword evidence="7 8" id="KW-0456">Lyase</keyword>
<dbReference type="AlphaFoldDB" id="A0A975BRL6"/>
<evidence type="ECO:0000256" key="7">
    <source>
        <dbReference type="ARBA" id="ARBA00023239"/>
    </source>
</evidence>
<keyword evidence="4 8" id="KW-0210">Decarboxylase</keyword>
<dbReference type="EMBL" id="CP061800">
    <property type="protein sequence ID" value="QTA90406.1"/>
    <property type="molecule type" value="Genomic_DNA"/>
</dbReference>
<gene>
    <name evidence="8 10" type="primary">trpC</name>
    <name evidence="10" type="ORF">dnm_064670</name>
</gene>
<dbReference type="Pfam" id="PF00218">
    <property type="entry name" value="IGPS"/>
    <property type="match status" value="1"/>
</dbReference>
<keyword evidence="5 8" id="KW-0822">Tryptophan biosynthesis</keyword>
<dbReference type="EC" id="4.1.1.48" evidence="8"/>
<evidence type="ECO:0000256" key="1">
    <source>
        <dbReference type="ARBA" id="ARBA00001633"/>
    </source>
</evidence>
<dbReference type="InterPro" id="IPR013785">
    <property type="entry name" value="Aldolase_TIM"/>
</dbReference>
<dbReference type="PANTHER" id="PTHR22854:SF2">
    <property type="entry name" value="INDOLE-3-GLYCEROL-PHOSPHATE SYNTHASE"/>
    <property type="match status" value="1"/>
</dbReference>
<evidence type="ECO:0000259" key="9">
    <source>
        <dbReference type="Pfam" id="PF00218"/>
    </source>
</evidence>
<feature type="domain" description="Indole-3-glycerol phosphate synthase" evidence="9">
    <location>
        <begin position="5"/>
        <end position="256"/>
    </location>
</feature>
<sequence length="263" mass="29150">MTDFLSKIVEQKKQEIAAAQKRLPETQVREQAFIPRKRRGFLKNMERPGTNIIAEIKRASPSKGVICPDLNPARYASQYEQGGAAALSVLTDTPYFQGSFEDFKAAREAAGLPMIRKDFLISSYQIYESSVLEADAVLLIVRILSAEQLRDYLSLCAELELDALVEVHSEEDIEAASRAGAKLIGINNRNLSSFETNIETAINMVSLLEPGQIPVAESGIRGPEDVQKLRQAGIRNFLIGESLVRASDPRAFLKSLILDDHVF</sequence>
<accession>A0A975BRL6</accession>
<dbReference type="Gene3D" id="3.20.20.70">
    <property type="entry name" value="Aldolase class I"/>
    <property type="match status" value="1"/>
</dbReference>
<dbReference type="GO" id="GO:0004640">
    <property type="term" value="F:phosphoribosylanthranilate isomerase activity"/>
    <property type="evidence" value="ECO:0007669"/>
    <property type="project" value="TreeGrafter"/>
</dbReference>
<dbReference type="KEGG" id="dmm:dnm_064670"/>
<dbReference type="HAMAP" id="MF_00134_B">
    <property type="entry name" value="IGPS_B"/>
    <property type="match status" value="1"/>
</dbReference>
<evidence type="ECO:0000256" key="6">
    <source>
        <dbReference type="ARBA" id="ARBA00023141"/>
    </source>
</evidence>
<dbReference type="PROSITE" id="PS00614">
    <property type="entry name" value="IGPS"/>
    <property type="match status" value="1"/>
</dbReference>
<dbReference type="InterPro" id="IPR013798">
    <property type="entry name" value="Indole-3-glycerol_P_synth_dom"/>
</dbReference>
<keyword evidence="3 8" id="KW-0028">Amino-acid biosynthesis</keyword>
<reference evidence="10" key="1">
    <citation type="journal article" date="2021" name="Microb. Physiol.">
        <title>Proteogenomic Insights into the Physiology of Marine, Sulfate-Reducing, Filamentous Desulfonema limicola and Desulfonema magnum.</title>
        <authorList>
            <person name="Schnaars V."/>
            <person name="Wohlbrand L."/>
            <person name="Scheve S."/>
            <person name="Hinrichs C."/>
            <person name="Reinhardt R."/>
            <person name="Rabus R."/>
        </authorList>
    </citation>
    <scope>NUCLEOTIDE SEQUENCE</scope>
    <source>
        <strain evidence="10">4be13</strain>
    </source>
</reference>
<keyword evidence="11" id="KW-1185">Reference proteome</keyword>
<evidence type="ECO:0000256" key="4">
    <source>
        <dbReference type="ARBA" id="ARBA00022793"/>
    </source>
</evidence>
<dbReference type="InterPro" id="IPR001468">
    <property type="entry name" value="Indole-3-GlycerolPSynthase_CS"/>
</dbReference>
<dbReference type="FunFam" id="3.20.20.70:FF:000024">
    <property type="entry name" value="Indole-3-glycerol phosphate synthase"/>
    <property type="match status" value="1"/>
</dbReference>
<evidence type="ECO:0000256" key="2">
    <source>
        <dbReference type="ARBA" id="ARBA00004696"/>
    </source>
</evidence>
<dbReference type="CDD" id="cd00331">
    <property type="entry name" value="IGPS"/>
    <property type="match status" value="1"/>
</dbReference>
<keyword evidence="6 8" id="KW-0057">Aromatic amino acid biosynthesis</keyword>
<proteinExistence type="inferred from homology"/>
<dbReference type="InterPro" id="IPR011060">
    <property type="entry name" value="RibuloseP-bd_barrel"/>
</dbReference>
<organism evidence="10 11">
    <name type="scientific">Desulfonema magnum</name>
    <dbReference type="NCBI Taxonomy" id="45655"/>
    <lineage>
        <taxon>Bacteria</taxon>
        <taxon>Pseudomonadati</taxon>
        <taxon>Thermodesulfobacteriota</taxon>
        <taxon>Desulfobacteria</taxon>
        <taxon>Desulfobacterales</taxon>
        <taxon>Desulfococcaceae</taxon>
        <taxon>Desulfonema</taxon>
    </lineage>
</organism>
<dbReference type="RefSeq" id="WP_207678628.1">
    <property type="nucleotide sequence ID" value="NZ_CP061800.1"/>
</dbReference>
<name>A0A975BRL6_9BACT</name>
<dbReference type="NCBIfam" id="NF001377">
    <property type="entry name" value="PRK00278.2-4"/>
    <property type="match status" value="1"/>
</dbReference>
<comment type="similarity">
    <text evidence="8">Belongs to the TrpC family.</text>
</comment>
<protein>
    <recommendedName>
        <fullName evidence="8">Indole-3-glycerol phosphate synthase</fullName>
        <shortName evidence="8">IGPS</shortName>
        <ecNumber evidence="8">4.1.1.48</ecNumber>
    </recommendedName>
</protein>
<evidence type="ECO:0000256" key="3">
    <source>
        <dbReference type="ARBA" id="ARBA00022605"/>
    </source>
</evidence>
<evidence type="ECO:0000256" key="5">
    <source>
        <dbReference type="ARBA" id="ARBA00022822"/>
    </source>
</evidence>
<dbReference type="GO" id="GO:0004425">
    <property type="term" value="F:indole-3-glycerol-phosphate synthase activity"/>
    <property type="evidence" value="ECO:0007669"/>
    <property type="project" value="UniProtKB-UniRule"/>
</dbReference>
<dbReference type="Proteomes" id="UP000663722">
    <property type="component" value="Chromosome"/>
</dbReference>
<dbReference type="InterPro" id="IPR045186">
    <property type="entry name" value="Indole-3-glycerol_P_synth"/>
</dbReference>
<dbReference type="PANTHER" id="PTHR22854">
    <property type="entry name" value="TRYPTOPHAN BIOSYNTHESIS PROTEIN"/>
    <property type="match status" value="1"/>
</dbReference>
<evidence type="ECO:0000313" key="10">
    <source>
        <dbReference type="EMBL" id="QTA90406.1"/>
    </source>
</evidence>
<dbReference type="SUPFAM" id="SSF51366">
    <property type="entry name" value="Ribulose-phoshate binding barrel"/>
    <property type="match status" value="1"/>
</dbReference>
<evidence type="ECO:0000256" key="8">
    <source>
        <dbReference type="HAMAP-Rule" id="MF_00134"/>
    </source>
</evidence>
<evidence type="ECO:0000313" key="11">
    <source>
        <dbReference type="Proteomes" id="UP000663722"/>
    </source>
</evidence>
<comment type="catalytic activity">
    <reaction evidence="1 8">
        <text>1-(2-carboxyphenylamino)-1-deoxy-D-ribulose 5-phosphate + H(+) = (1S,2R)-1-C-(indol-3-yl)glycerol 3-phosphate + CO2 + H2O</text>
        <dbReference type="Rhea" id="RHEA:23476"/>
        <dbReference type="ChEBI" id="CHEBI:15377"/>
        <dbReference type="ChEBI" id="CHEBI:15378"/>
        <dbReference type="ChEBI" id="CHEBI:16526"/>
        <dbReference type="ChEBI" id="CHEBI:58613"/>
        <dbReference type="ChEBI" id="CHEBI:58866"/>
        <dbReference type="EC" id="4.1.1.48"/>
    </reaction>
</comment>
<comment type="pathway">
    <text evidence="2 8">Amino-acid biosynthesis; L-tryptophan biosynthesis; L-tryptophan from chorismate: step 4/5.</text>
</comment>